<organism evidence="2 3">
    <name type="scientific">Actinomadura nitritigenes</name>
    <dbReference type="NCBI Taxonomy" id="134602"/>
    <lineage>
        <taxon>Bacteria</taxon>
        <taxon>Bacillati</taxon>
        <taxon>Actinomycetota</taxon>
        <taxon>Actinomycetes</taxon>
        <taxon>Streptosporangiales</taxon>
        <taxon>Thermomonosporaceae</taxon>
        <taxon>Actinomadura</taxon>
    </lineage>
</organism>
<proteinExistence type="predicted"/>
<reference evidence="2 3" key="1">
    <citation type="submission" date="2021-03" db="EMBL/GenBank/DDBJ databases">
        <authorList>
            <person name="Kanchanasin P."/>
            <person name="Saeng-In P."/>
            <person name="Phongsopitanun W."/>
            <person name="Yuki M."/>
            <person name="Kudo T."/>
            <person name="Ohkuma M."/>
            <person name="Tanasupawat S."/>
        </authorList>
    </citation>
    <scope>NUCLEOTIDE SEQUENCE [LARGE SCALE GENOMIC DNA]</scope>
    <source>
        <strain evidence="2 3">L46</strain>
    </source>
</reference>
<evidence type="ECO:0000256" key="1">
    <source>
        <dbReference type="SAM" id="MobiDB-lite"/>
    </source>
</evidence>
<evidence type="ECO:0000313" key="2">
    <source>
        <dbReference type="EMBL" id="MBO2441406.1"/>
    </source>
</evidence>
<dbReference type="RefSeq" id="WP_208269773.1">
    <property type="nucleotide sequence ID" value="NZ_BAAAGM010000070.1"/>
</dbReference>
<protein>
    <submittedName>
        <fullName evidence="2">Uncharacterized protein</fullName>
    </submittedName>
</protein>
<sequence>MGLARRLALNAHRPLGRLALPFLCPTSAALPPWDTGADPDALLAVAFSARDPGARRRAAARIEALWDGEPERRKVIWWLLRERLTSPFGRHSSDHHLSGWTKVADGSAGVPRISWTGIWGSDSGARDQIHLPETVERFLFGPDPDCPHVPRIRLVTGLGLGTAPEAALLLDLALRADDPALRSRCAAVVAETDEPHVLDALENVFSQAFGFWVDRRTIRGELILGRRPELWSDDGTPTPLLSLLLSNPHVPRPPGAESDDGTSYSAVLAALHGRFDLLADFPPGRLIHQMLTVTEDRPGTPADAACRRALRALDEGPAREILCEAAMEDADVDNDAVAAVADAGYLPADPDLVPLFLMLTRQWERLAAGDPDGHRLRDYVVREDIAPSLHGLVRMLEQDAHPHPATAHDDPIPHDAREHALAALRAIGPGAAGNQLCAMAMDGVGLAVRVVAETCLVPVPDNRCDLALFLYRTGQWERYDAADPDGRYLRDRVARLSPYDDERTKLRDAAERGGRPMPCGPRSEPPRPDPYWPGGTGVGGTGGFTSH</sequence>
<feature type="compositionally biased region" description="Gly residues" evidence="1">
    <location>
        <begin position="534"/>
        <end position="547"/>
    </location>
</feature>
<gene>
    <name evidence="2" type="ORF">J4557_28175</name>
</gene>
<keyword evidence="3" id="KW-1185">Reference proteome</keyword>
<evidence type="ECO:0000313" key="3">
    <source>
        <dbReference type="Proteomes" id="UP000666915"/>
    </source>
</evidence>
<comment type="caution">
    <text evidence="2">The sequence shown here is derived from an EMBL/GenBank/DDBJ whole genome shotgun (WGS) entry which is preliminary data.</text>
</comment>
<name>A0ABS3R5H3_9ACTN</name>
<feature type="compositionally biased region" description="Basic and acidic residues" evidence="1">
    <location>
        <begin position="500"/>
        <end position="514"/>
    </location>
</feature>
<accession>A0ABS3R5H3</accession>
<dbReference type="Proteomes" id="UP000666915">
    <property type="component" value="Unassembled WGS sequence"/>
</dbReference>
<feature type="region of interest" description="Disordered" evidence="1">
    <location>
        <begin position="500"/>
        <end position="547"/>
    </location>
</feature>
<dbReference type="EMBL" id="JAGEOK010000019">
    <property type="protein sequence ID" value="MBO2441406.1"/>
    <property type="molecule type" value="Genomic_DNA"/>
</dbReference>